<reference evidence="9 10" key="1">
    <citation type="submission" date="2023-10" db="EMBL/GenBank/DDBJ databases">
        <title>Whole Genome based description of the genera Actinobaculum and Actinotignum reveals a complex phylogenetic relationship within the species included in the genus Actinotignum.</title>
        <authorList>
            <person name="Jensen C.S."/>
            <person name="Dargis R."/>
            <person name="Kemp M."/>
            <person name="Christensen J.J."/>
        </authorList>
    </citation>
    <scope>NUCLEOTIDE SEQUENCE</scope>
    <source>
        <strain evidence="9">SLA_B511</strain>
        <strain evidence="8 10">SLA_B974</strain>
    </source>
</reference>
<keyword evidence="3 4" id="KW-0131">Cell cycle</keyword>
<organism evidence="9 11">
    <name type="scientific">Actinotignum urinale</name>
    <dbReference type="NCBI Taxonomy" id="190146"/>
    <lineage>
        <taxon>Bacteria</taxon>
        <taxon>Bacillati</taxon>
        <taxon>Actinomycetota</taxon>
        <taxon>Actinomycetes</taxon>
        <taxon>Actinomycetales</taxon>
        <taxon>Actinomycetaceae</taxon>
        <taxon>Actinotignum</taxon>
    </lineage>
</organism>
<keyword evidence="1 4" id="KW-0132">Cell division</keyword>
<dbReference type="NCBIfam" id="TIGR00647">
    <property type="entry name" value="DNA_bind_WhiA"/>
    <property type="match status" value="1"/>
</dbReference>
<evidence type="ECO:0000256" key="4">
    <source>
        <dbReference type="HAMAP-Rule" id="MF_01420"/>
    </source>
</evidence>
<keyword evidence="2 4" id="KW-0238">DNA-binding</keyword>
<dbReference type="GO" id="GO:0043937">
    <property type="term" value="P:regulation of sporulation"/>
    <property type="evidence" value="ECO:0007669"/>
    <property type="project" value="InterPro"/>
</dbReference>
<dbReference type="PANTHER" id="PTHR37307">
    <property type="entry name" value="CELL DIVISION PROTEIN WHIA-RELATED"/>
    <property type="match status" value="1"/>
</dbReference>
<feature type="domain" description="Sporulation regulator WhiA C-terminal" evidence="5">
    <location>
        <begin position="220"/>
        <end position="302"/>
    </location>
</feature>
<name>A0AAW9HKY7_9ACTO</name>
<dbReference type="PANTHER" id="PTHR37307:SF1">
    <property type="entry name" value="CELL DIVISION PROTEIN WHIA-RELATED"/>
    <property type="match status" value="1"/>
</dbReference>
<evidence type="ECO:0000256" key="3">
    <source>
        <dbReference type="ARBA" id="ARBA00023306"/>
    </source>
</evidence>
<dbReference type="EMBL" id="JAWNGA010000010">
    <property type="protein sequence ID" value="MDY5133331.1"/>
    <property type="molecule type" value="Genomic_DNA"/>
</dbReference>
<dbReference type="AlphaFoldDB" id="A0AAW9HKY7"/>
<dbReference type="Proteomes" id="UP001281731">
    <property type="component" value="Unassembled WGS sequence"/>
</dbReference>
<dbReference type="Pfam" id="PF10298">
    <property type="entry name" value="WhiA_N"/>
    <property type="match status" value="1"/>
</dbReference>
<feature type="domain" description="Sporulation transcription regulator WhiA N-terminal" evidence="6">
    <location>
        <begin position="21"/>
        <end position="82"/>
    </location>
</feature>
<dbReference type="Pfam" id="PF02650">
    <property type="entry name" value="HTH_WhiA"/>
    <property type="match status" value="1"/>
</dbReference>
<dbReference type="GO" id="GO:0003677">
    <property type="term" value="F:DNA binding"/>
    <property type="evidence" value="ECO:0007669"/>
    <property type="project" value="UniProtKB-UniRule"/>
</dbReference>
<evidence type="ECO:0000256" key="2">
    <source>
        <dbReference type="ARBA" id="ARBA00023125"/>
    </source>
</evidence>
<comment type="caution">
    <text evidence="9">The sequence shown here is derived from an EMBL/GenBank/DDBJ whole genome shotgun (WGS) entry which is preliminary data.</text>
</comment>
<dbReference type="InterPro" id="IPR027434">
    <property type="entry name" value="Homing_endonucl"/>
</dbReference>
<evidence type="ECO:0000259" key="6">
    <source>
        <dbReference type="Pfam" id="PF10298"/>
    </source>
</evidence>
<keyword evidence="10" id="KW-1185">Reference proteome</keyword>
<comment type="similarity">
    <text evidence="4">Belongs to the WhiA family.</text>
</comment>
<dbReference type="HAMAP" id="MF_01420">
    <property type="entry name" value="HTH_type_WhiA"/>
    <property type="match status" value="1"/>
</dbReference>
<dbReference type="RefSeq" id="WP_022866360.1">
    <property type="nucleotide sequence ID" value="NZ_CAMYCL010000011.1"/>
</dbReference>
<evidence type="ECO:0000259" key="7">
    <source>
        <dbReference type="Pfam" id="PF14527"/>
    </source>
</evidence>
<protein>
    <recommendedName>
        <fullName evidence="4">Probable cell division protein WhiA</fullName>
    </recommendedName>
</protein>
<sequence length="324" mass="35485">MTLLHTSVVKELLSIKPAHQNEALAELMTIFRCGGKIVEKDGVYSLEAFFTSEKIAGRVAHLLHALFQVPSTITSAQRSGQRPRAKLVCTEDVAKIGLKLGLYNIHANPVRGLPATLVGANKSHVGPAWRGAFLSAGKLHDPLRNCTIDILCPTMEAAYGLGGLARRVDIPYRVREARGVYRVEVREPIPVADILRRMGATASASQWEQACKDRTIEVPVHRLENFDDANLRRSATAAKIATIRVRRAFEILGNDIPQNLKEAGQARICHPEDSLSVLGTYLHPQASKDAVAGRLRRLTSMADKVAEDRGIPTTLDAVKEAQQN</sequence>
<dbReference type="Gene3D" id="3.10.28.10">
    <property type="entry name" value="Homing endonucleases"/>
    <property type="match status" value="1"/>
</dbReference>
<gene>
    <name evidence="4 9" type="primary">whiA</name>
    <name evidence="9" type="ORF">R6G80_02350</name>
    <name evidence="8" type="ORF">R6G86_06230</name>
</gene>
<dbReference type="Pfam" id="PF14527">
    <property type="entry name" value="LAGLIDADG_WhiA"/>
    <property type="match status" value="1"/>
</dbReference>
<evidence type="ECO:0000313" key="11">
    <source>
        <dbReference type="Proteomes" id="UP001281731"/>
    </source>
</evidence>
<accession>A0AAW9HKY7</accession>
<dbReference type="Proteomes" id="UP001275049">
    <property type="component" value="Unassembled WGS sequence"/>
</dbReference>
<comment type="function">
    <text evidence="4">Involved in cell division and chromosome segregation.</text>
</comment>
<dbReference type="InterPro" id="IPR018478">
    <property type="entry name" value="Sporu_reg_WhiA_N_dom"/>
</dbReference>
<dbReference type="InterPro" id="IPR039518">
    <property type="entry name" value="WhiA_LAGLIDADG_dom"/>
</dbReference>
<dbReference type="GO" id="GO:0051301">
    <property type="term" value="P:cell division"/>
    <property type="evidence" value="ECO:0007669"/>
    <property type="project" value="UniProtKB-UniRule"/>
</dbReference>
<evidence type="ECO:0000313" key="10">
    <source>
        <dbReference type="Proteomes" id="UP001275049"/>
    </source>
</evidence>
<dbReference type="EMBL" id="JAWNGC010000002">
    <property type="protein sequence ID" value="MDY5154566.1"/>
    <property type="molecule type" value="Genomic_DNA"/>
</dbReference>
<proteinExistence type="inferred from homology"/>
<evidence type="ECO:0000313" key="8">
    <source>
        <dbReference type="EMBL" id="MDY5133331.1"/>
    </source>
</evidence>
<evidence type="ECO:0000313" key="9">
    <source>
        <dbReference type="EMBL" id="MDY5154566.1"/>
    </source>
</evidence>
<evidence type="ECO:0000256" key="1">
    <source>
        <dbReference type="ARBA" id="ARBA00022618"/>
    </source>
</evidence>
<evidence type="ECO:0000259" key="5">
    <source>
        <dbReference type="Pfam" id="PF02650"/>
    </source>
</evidence>
<feature type="domain" description="WhiA LAGLIDADG-like" evidence="7">
    <location>
        <begin position="128"/>
        <end position="215"/>
    </location>
</feature>
<dbReference type="InterPro" id="IPR023054">
    <property type="entry name" value="Sporulation_regulator_WhiA_C"/>
</dbReference>
<dbReference type="InterPro" id="IPR003802">
    <property type="entry name" value="Sporulation_regulator_WhiA"/>
</dbReference>